<evidence type="ECO:0000256" key="6">
    <source>
        <dbReference type="ARBA" id="ARBA00022989"/>
    </source>
</evidence>
<keyword evidence="4" id="KW-0812">Transmembrane</keyword>
<sequence length="337" mass="39303">MRLKLFRSSYFPVWFVLAVRLFHLSLVRSWFVPDEYWQSLEVAHNLVFGYGYITWEWIEGIRSYIYVAFVSLQYALLKLLNLDCVQLVIFIPRLIQTLMSVLADVYLICWVALMSSRQVAILASIFTLTSACWSYCATRTLINTVEANLTCFALYFYPWPHVKRRHGENNIWIIMPTMSSKDFYPEGPFLSPEYGTIQTMPTSPNKIYDDDTMMMILILFFSHLHRNITTRFLTCEPNLSVPSSNYQDEADVFYSNPQYWLDAHYKQNQSLPTGSSSHNFTVLPSTVVSFDVLVPSIEWWLRNNGFVLEAELFHTLLRVESRIGNNVMVYSRSELAT</sequence>
<proteinExistence type="inferred from homology"/>
<gene>
    <name evidence="10" type="primary">LOC103524915</name>
</gene>
<keyword evidence="2 8" id="KW-0328">Glycosyltransferase</keyword>
<evidence type="ECO:0000313" key="10">
    <source>
        <dbReference type="RefSeq" id="XP_026675986.1"/>
    </source>
</evidence>
<name>A0A3Q0IIC9_DIACI</name>
<keyword evidence="5 8" id="KW-0256">Endoplasmic reticulum</keyword>
<evidence type="ECO:0000256" key="2">
    <source>
        <dbReference type="ARBA" id="ARBA00022676"/>
    </source>
</evidence>
<dbReference type="Pfam" id="PF03901">
    <property type="entry name" value="Glyco_transf_22"/>
    <property type="match status" value="1"/>
</dbReference>
<dbReference type="GO" id="GO:0005789">
    <property type="term" value="C:endoplasmic reticulum membrane"/>
    <property type="evidence" value="ECO:0007669"/>
    <property type="project" value="UniProtKB-SubCell"/>
</dbReference>
<evidence type="ECO:0000256" key="4">
    <source>
        <dbReference type="ARBA" id="ARBA00022692"/>
    </source>
</evidence>
<dbReference type="GO" id="GO:0000026">
    <property type="term" value="F:alpha-1,2-mannosyltransferase activity"/>
    <property type="evidence" value="ECO:0007669"/>
    <property type="project" value="TreeGrafter"/>
</dbReference>
<accession>A0A3Q0IIC9</accession>
<dbReference type="InterPro" id="IPR005599">
    <property type="entry name" value="GPI_mannosylTrfase"/>
</dbReference>
<keyword evidence="3" id="KW-0808">Transferase</keyword>
<comment type="similarity">
    <text evidence="8">Belongs to the glycosyltransferase 22 family.</text>
</comment>
<evidence type="ECO:0000256" key="7">
    <source>
        <dbReference type="ARBA" id="ARBA00023136"/>
    </source>
</evidence>
<keyword evidence="7" id="KW-0472">Membrane</keyword>
<evidence type="ECO:0000256" key="8">
    <source>
        <dbReference type="RuleBase" id="RU363075"/>
    </source>
</evidence>
<dbReference type="KEGG" id="dci:103524915"/>
<evidence type="ECO:0000256" key="5">
    <source>
        <dbReference type="ARBA" id="ARBA00022824"/>
    </source>
</evidence>
<evidence type="ECO:0000256" key="1">
    <source>
        <dbReference type="ARBA" id="ARBA00004477"/>
    </source>
</evidence>
<keyword evidence="6" id="KW-1133">Transmembrane helix</keyword>
<dbReference type="STRING" id="121845.A0A3Q0IIC9"/>
<dbReference type="GeneID" id="103524915"/>
<evidence type="ECO:0000256" key="3">
    <source>
        <dbReference type="ARBA" id="ARBA00022679"/>
    </source>
</evidence>
<dbReference type="EC" id="2.4.1.-" evidence="8"/>
<dbReference type="RefSeq" id="XP_026675986.1">
    <property type="nucleotide sequence ID" value="XM_026820185.1"/>
</dbReference>
<organism evidence="9 10">
    <name type="scientific">Diaphorina citri</name>
    <name type="common">Asian citrus psyllid</name>
    <dbReference type="NCBI Taxonomy" id="121845"/>
    <lineage>
        <taxon>Eukaryota</taxon>
        <taxon>Metazoa</taxon>
        <taxon>Ecdysozoa</taxon>
        <taxon>Arthropoda</taxon>
        <taxon>Hexapoda</taxon>
        <taxon>Insecta</taxon>
        <taxon>Pterygota</taxon>
        <taxon>Neoptera</taxon>
        <taxon>Paraneoptera</taxon>
        <taxon>Hemiptera</taxon>
        <taxon>Sternorrhyncha</taxon>
        <taxon>Psylloidea</taxon>
        <taxon>Psyllidae</taxon>
        <taxon>Diaphorininae</taxon>
        <taxon>Diaphorina</taxon>
    </lineage>
</organism>
<dbReference type="PANTHER" id="PTHR22760:SF4">
    <property type="entry name" value="GPI MANNOSYLTRANSFERASE 3"/>
    <property type="match status" value="1"/>
</dbReference>
<dbReference type="PaxDb" id="121845-A0A3Q0IIC9"/>
<comment type="subcellular location">
    <subcellularLocation>
        <location evidence="1 8">Endoplasmic reticulum membrane</location>
        <topology evidence="1 8">Multi-pass membrane protein</topology>
    </subcellularLocation>
</comment>
<evidence type="ECO:0000313" key="9">
    <source>
        <dbReference type="Proteomes" id="UP000079169"/>
    </source>
</evidence>
<dbReference type="GO" id="GO:0006506">
    <property type="term" value="P:GPI anchor biosynthetic process"/>
    <property type="evidence" value="ECO:0007669"/>
    <property type="project" value="TreeGrafter"/>
</dbReference>
<protein>
    <recommendedName>
        <fullName evidence="8">Mannosyltransferase</fullName>
        <ecNumber evidence="8">2.4.1.-</ecNumber>
    </recommendedName>
</protein>
<dbReference type="AlphaFoldDB" id="A0A3Q0IIC9"/>
<dbReference type="PANTHER" id="PTHR22760">
    <property type="entry name" value="GLYCOSYLTRANSFERASE"/>
    <property type="match status" value="1"/>
</dbReference>
<keyword evidence="9" id="KW-1185">Reference proteome</keyword>
<dbReference type="CTD" id="38446"/>
<dbReference type="Proteomes" id="UP000079169">
    <property type="component" value="Unplaced"/>
</dbReference>
<reference evidence="10" key="1">
    <citation type="submission" date="2025-08" db="UniProtKB">
        <authorList>
            <consortium name="RefSeq"/>
        </authorList>
    </citation>
    <scope>IDENTIFICATION</scope>
</reference>